<comment type="caution">
    <text evidence="7">The sequence shown here is derived from an EMBL/GenBank/DDBJ whole genome shotgun (WGS) entry which is preliminary data.</text>
</comment>
<dbReference type="PROSITE" id="PS50850">
    <property type="entry name" value="MFS"/>
    <property type="match status" value="1"/>
</dbReference>
<evidence type="ECO:0000313" key="7">
    <source>
        <dbReference type="EMBL" id="GAA3751615.1"/>
    </source>
</evidence>
<feature type="transmembrane region" description="Helical" evidence="5">
    <location>
        <begin position="276"/>
        <end position="294"/>
    </location>
</feature>
<evidence type="ECO:0000256" key="5">
    <source>
        <dbReference type="SAM" id="Phobius"/>
    </source>
</evidence>
<sequence length="420" mass="43233">MPPSRAPVPPHAHGSPPRDAAVRGGLILAGVLLLAVNLRAGITSVGPVLGEIRTDLGIGGAAASFLIALPLIGFALISPVAPAVARKVGLEWALGGSLLVLAVAIITRSAPVPGAIWVGTALLGVAIAMLNVLLPALIKREYPERIGAMTGIYAALQSGVAALAAGLAVPIAGMTDAGWRVSIGIWAALALIGFAVFLPQLRRRHTASALAANAGAVAQSDAPVMPAQAMWGSPLAWFVTLYLGLQSTIYYTVITWWPTIEQHQGLDATAAGWHQFLFQSLGIVGSLSAAALLHRLRSQSTLAAVAAVFAFSGIGGQLLWPSSAVLWIVLLGISGGASITIALSLFGLRTRHHHRAASLSGMAQSVGYLLAALGPVMIGVLHDTSGSWDLPLFVLLAVTVGIFITGIFAGRPRFVGEPAR</sequence>
<feature type="transmembrane region" description="Helical" evidence="5">
    <location>
        <begin position="58"/>
        <end position="77"/>
    </location>
</feature>
<feature type="transmembrane region" description="Helical" evidence="5">
    <location>
        <begin position="390"/>
        <end position="410"/>
    </location>
</feature>
<keyword evidence="3 5" id="KW-1133">Transmembrane helix</keyword>
<keyword evidence="2 5" id="KW-0812">Transmembrane</keyword>
<feature type="transmembrane region" description="Helical" evidence="5">
    <location>
        <begin position="235"/>
        <end position="256"/>
    </location>
</feature>
<feature type="transmembrane region" description="Helical" evidence="5">
    <location>
        <begin position="301"/>
        <end position="320"/>
    </location>
</feature>
<feature type="domain" description="Major facilitator superfamily (MFS) profile" evidence="6">
    <location>
        <begin position="25"/>
        <end position="413"/>
    </location>
</feature>
<evidence type="ECO:0000256" key="1">
    <source>
        <dbReference type="ARBA" id="ARBA00004651"/>
    </source>
</evidence>
<feature type="transmembrane region" description="Helical" evidence="5">
    <location>
        <begin position="89"/>
        <end position="110"/>
    </location>
</feature>
<feature type="transmembrane region" description="Helical" evidence="5">
    <location>
        <begin position="116"/>
        <end position="138"/>
    </location>
</feature>
<dbReference type="Pfam" id="PF07690">
    <property type="entry name" value="MFS_1"/>
    <property type="match status" value="1"/>
</dbReference>
<dbReference type="InterPro" id="IPR011701">
    <property type="entry name" value="MFS"/>
</dbReference>
<dbReference type="InterPro" id="IPR052524">
    <property type="entry name" value="MFS_Cyanate_Porter"/>
</dbReference>
<evidence type="ECO:0000256" key="4">
    <source>
        <dbReference type="ARBA" id="ARBA00023136"/>
    </source>
</evidence>
<feature type="transmembrane region" description="Helical" evidence="5">
    <location>
        <begin position="326"/>
        <end position="347"/>
    </location>
</feature>
<dbReference type="InterPro" id="IPR020846">
    <property type="entry name" value="MFS_dom"/>
</dbReference>
<evidence type="ECO:0000313" key="8">
    <source>
        <dbReference type="Proteomes" id="UP001500540"/>
    </source>
</evidence>
<keyword evidence="8" id="KW-1185">Reference proteome</keyword>
<dbReference type="PANTHER" id="PTHR23523:SF2">
    <property type="entry name" value="2-NITROIMIDAZOLE TRANSPORTER"/>
    <property type="match status" value="1"/>
</dbReference>
<proteinExistence type="predicted"/>
<evidence type="ECO:0000259" key="6">
    <source>
        <dbReference type="PROSITE" id="PS50850"/>
    </source>
</evidence>
<keyword evidence="4 5" id="KW-0472">Membrane</keyword>
<organism evidence="7 8">
    <name type="scientific">Microbacterium kribbense</name>
    <dbReference type="NCBI Taxonomy" id="433645"/>
    <lineage>
        <taxon>Bacteria</taxon>
        <taxon>Bacillati</taxon>
        <taxon>Actinomycetota</taxon>
        <taxon>Actinomycetes</taxon>
        <taxon>Micrococcales</taxon>
        <taxon>Microbacteriaceae</taxon>
        <taxon>Microbacterium</taxon>
    </lineage>
</organism>
<dbReference type="SUPFAM" id="SSF103473">
    <property type="entry name" value="MFS general substrate transporter"/>
    <property type="match status" value="1"/>
</dbReference>
<feature type="transmembrane region" description="Helical" evidence="5">
    <location>
        <begin position="359"/>
        <end position="378"/>
    </location>
</feature>
<feature type="transmembrane region" description="Helical" evidence="5">
    <location>
        <begin position="177"/>
        <end position="198"/>
    </location>
</feature>
<protein>
    <submittedName>
        <fullName evidence="7">MFS transporter</fullName>
    </submittedName>
</protein>
<dbReference type="Proteomes" id="UP001500540">
    <property type="component" value="Unassembled WGS sequence"/>
</dbReference>
<name>A0ABP7G4I7_9MICO</name>
<evidence type="ECO:0000256" key="3">
    <source>
        <dbReference type="ARBA" id="ARBA00022989"/>
    </source>
</evidence>
<dbReference type="Gene3D" id="1.20.1250.20">
    <property type="entry name" value="MFS general substrate transporter like domains"/>
    <property type="match status" value="2"/>
</dbReference>
<comment type="subcellular location">
    <subcellularLocation>
        <location evidence="1">Cell membrane</location>
        <topology evidence="1">Multi-pass membrane protein</topology>
    </subcellularLocation>
</comment>
<dbReference type="PANTHER" id="PTHR23523">
    <property type="match status" value="1"/>
</dbReference>
<feature type="transmembrane region" description="Helical" evidence="5">
    <location>
        <begin position="150"/>
        <end position="171"/>
    </location>
</feature>
<gene>
    <name evidence="7" type="ORF">GCM10022240_00980</name>
</gene>
<reference evidence="8" key="1">
    <citation type="journal article" date="2019" name="Int. J. Syst. Evol. Microbiol.">
        <title>The Global Catalogue of Microorganisms (GCM) 10K type strain sequencing project: providing services to taxonomists for standard genome sequencing and annotation.</title>
        <authorList>
            <consortium name="The Broad Institute Genomics Platform"/>
            <consortium name="The Broad Institute Genome Sequencing Center for Infectious Disease"/>
            <person name="Wu L."/>
            <person name="Ma J."/>
        </authorList>
    </citation>
    <scope>NUCLEOTIDE SEQUENCE [LARGE SCALE GENOMIC DNA]</scope>
    <source>
        <strain evidence="8">JCM 16950</strain>
    </source>
</reference>
<accession>A0ABP7G4I7</accession>
<dbReference type="CDD" id="cd17339">
    <property type="entry name" value="MFS_NIMT_CynX_like"/>
    <property type="match status" value="1"/>
</dbReference>
<dbReference type="InterPro" id="IPR036259">
    <property type="entry name" value="MFS_trans_sf"/>
</dbReference>
<evidence type="ECO:0000256" key="2">
    <source>
        <dbReference type="ARBA" id="ARBA00022692"/>
    </source>
</evidence>
<dbReference type="RefSeq" id="WP_344779424.1">
    <property type="nucleotide sequence ID" value="NZ_BAABAF010000001.1"/>
</dbReference>
<feature type="transmembrane region" description="Helical" evidence="5">
    <location>
        <begin position="20"/>
        <end position="38"/>
    </location>
</feature>
<dbReference type="EMBL" id="BAABAF010000001">
    <property type="protein sequence ID" value="GAA3751615.1"/>
    <property type="molecule type" value="Genomic_DNA"/>
</dbReference>